<protein>
    <submittedName>
        <fullName evidence="2">Uncharacterized protein</fullName>
    </submittedName>
</protein>
<feature type="compositionally biased region" description="Basic and acidic residues" evidence="1">
    <location>
        <begin position="378"/>
        <end position="389"/>
    </location>
</feature>
<keyword evidence="3" id="KW-1185">Reference proteome</keyword>
<feature type="compositionally biased region" description="Basic and acidic residues" evidence="1">
    <location>
        <begin position="397"/>
        <end position="421"/>
    </location>
</feature>
<reference evidence="2 3" key="1">
    <citation type="submission" date="2019-07" db="EMBL/GenBank/DDBJ databases">
        <title>Genomic Encyclopedia of Type Strains, Phase IV (KMG-IV): sequencing the most valuable type-strain genomes for metagenomic binning, comparative biology and taxonomic classification.</title>
        <authorList>
            <person name="Goeker M."/>
        </authorList>
    </citation>
    <scope>NUCLEOTIDE SEQUENCE [LARGE SCALE GENOMIC DNA]</scope>
    <source>
        <strain evidence="2 3">DSM 44831</strain>
    </source>
</reference>
<feature type="region of interest" description="Disordered" evidence="1">
    <location>
        <begin position="76"/>
        <end position="631"/>
    </location>
</feature>
<evidence type="ECO:0000256" key="1">
    <source>
        <dbReference type="SAM" id="MobiDB-lite"/>
    </source>
</evidence>
<feature type="compositionally biased region" description="Basic and acidic residues" evidence="1">
    <location>
        <begin position="540"/>
        <end position="550"/>
    </location>
</feature>
<organism evidence="2 3">
    <name type="scientific">Nocardia caishijiensis</name>
    <dbReference type="NCBI Taxonomy" id="184756"/>
    <lineage>
        <taxon>Bacteria</taxon>
        <taxon>Bacillati</taxon>
        <taxon>Actinomycetota</taxon>
        <taxon>Actinomycetes</taxon>
        <taxon>Mycobacteriales</taxon>
        <taxon>Nocardiaceae</taxon>
        <taxon>Nocardia</taxon>
    </lineage>
</organism>
<proteinExistence type="predicted"/>
<name>A0ABQ6YP42_9NOCA</name>
<feature type="compositionally biased region" description="Polar residues" evidence="1">
    <location>
        <begin position="212"/>
        <end position="231"/>
    </location>
</feature>
<dbReference type="Proteomes" id="UP000798951">
    <property type="component" value="Unassembled WGS sequence"/>
</dbReference>
<sequence length="682" mass="71484">MNHAEHDETIGSMLASIAAALREVSEKLDVVAARVAEEVPGFPGDDEDVPDQLRIRRLEAWAFHASQDISRLSARLDALDGGDDPAPPPTRGRSRREVREAAERAAAHEEAARPPLERRQSTRSVPDHLGDPTWPITAAPVPRATTEPQTVVAAERGRAASGDETAALAVQTSGLGDPEPQAPRARNGAREDAAPRPTVRLSTPGAAEDGSTAVSDGTLRTNRVNGVSPQVNGAHAPETPAGEVVSYAQRVSGRLPAQPDRRGVADDIAAEGVGLTANRAVPLPDSSGESSRVEDSTSSAERGAAAVERARPVSKAAEIRGTERHTISGNVTWSPNEVDPQAQRNGSGTRRNGEPYPVEQPAAREDLRHSTSDTGNAVDERVGGSENTHHGAPSDLADVRAEGHAGGREPDRAGFASREDIQVAAAREATNGAAFNGFGGGSAPAPKNGNANGIQWSFDDDVETTLPSSARNGHARNGFTTDSAQRGESVFTDFTPRNAETSSAPARLVVPPPADAAPPMGEAEPSFDDSSDEVTAPGSRFDRPRGHSADETASAFGQHAPRDDDTDRYPTQANEAVDPQPTVRFTNADNEVGTRHGRPGTPAVDLPAVPTPSSVEDKLGPAPIPTDTDPAGITVTGTYRAFDLESAAHVDKLQAMLDELKRSAGLPPGRRDVFGPPTQDLG</sequence>
<accession>A0ABQ6YP42</accession>
<comment type="caution">
    <text evidence="2">The sequence shown here is derived from an EMBL/GenBank/DDBJ whole genome shotgun (WGS) entry which is preliminary data.</text>
</comment>
<gene>
    <name evidence="2" type="ORF">FNL39_103469</name>
</gene>
<feature type="compositionally biased region" description="Basic and acidic residues" evidence="1">
    <location>
        <begin position="317"/>
        <end position="326"/>
    </location>
</feature>
<evidence type="ECO:0000313" key="2">
    <source>
        <dbReference type="EMBL" id="KAF0847567.1"/>
    </source>
</evidence>
<feature type="compositionally biased region" description="Basic and acidic residues" evidence="1">
    <location>
        <begin position="362"/>
        <end position="371"/>
    </location>
</feature>
<evidence type="ECO:0000313" key="3">
    <source>
        <dbReference type="Proteomes" id="UP000798951"/>
    </source>
</evidence>
<dbReference type="RefSeq" id="WP_067980952.1">
    <property type="nucleotide sequence ID" value="NZ_VMSD01000003.1"/>
</dbReference>
<dbReference type="EMBL" id="VMSD01000003">
    <property type="protein sequence ID" value="KAF0847567.1"/>
    <property type="molecule type" value="Genomic_DNA"/>
</dbReference>
<feature type="compositionally biased region" description="Basic and acidic residues" evidence="1">
    <location>
        <begin position="95"/>
        <end position="130"/>
    </location>
</feature>
<feature type="region of interest" description="Disordered" evidence="1">
    <location>
        <begin position="661"/>
        <end position="682"/>
    </location>
</feature>